<reference evidence="1" key="1">
    <citation type="submission" date="2021-05" db="EMBL/GenBank/DDBJ databases">
        <authorList>
            <person name="Pan Q."/>
            <person name="Jouanno E."/>
            <person name="Zahm M."/>
            <person name="Klopp C."/>
            <person name="Cabau C."/>
            <person name="Louis A."/>
            <person name="Berthelot C."/>
            <person name="Parey E."/>
            <person name="Roest Crollius H."/>
            <person name="Montfort J."/>
            <person name="Robinson-Rechavi M."/>
            <person name="Bouchez O."/>
            <person name="Lampietro C."/>
            <person name="Lopez Roques C."/>
            <person name="Donnadieu C."/>
            <person name="Postlethwait J."/>
            <person name="Bobe J."/>
            <person name="Dillon D."/>
            <person name="Chandos A."/>
            <person name="von Hippel F."/>
            <person name="Guiguen Y."/>
        </authorList>
    </citation>
    <scope>NUCLEOTIDE SEQUENCE</scope>
    <source>
        <strain evidence="1">YG-Jan2019</strain>
    </source>
</reference>
<evidence type="ECO:0000313" key="2">
    <source>
        <dbReference type="Proteomes" id="UP001157502"/>
    </source>
</evidence>
<keyword evidence="2" id="KW-1185">Reference proteome</keyword>
<evidence type="ECO:0000313" key="1">
    <source>
        <dbReference type="EMBL" id="KAJ8011384.1"/>
    </source>
</evidence>
<comment type="caution">
    <text evidence="1">The sequence shown here is derived from an EMBL/GenBank/DDBJ whole genome shotgun (WGS) entry which is preliminary data.</text>
</comment>
<protein>
    <submittedName>
        <fullName evidence="1">Uncharacterized protein</fullName>
    </submittedName>
</protein>
<dbReference type="EMBL" id="CM055732">
    <property type="protein sequence ID" value="KAJ8011384.1"/>
    <property type="molecule type" value="Genomic_DNA"/>
</dbReference>
<accession>A0ACC2H5Z1</accession>
<gene>
    <name evidence="1" type="ORF">DPEC_G00057600</name>
</gene>
<sequence>MAKPSDHIKRPMNAFMVWSRGQRRHISLENPKMHNSEISKRLGAEWKLLSESEKRPYIDEAKRLRAAHMQEHPDYKYRPRRKPKSSLEKDRFLFPLPFLGDAEHLKMFSTESFLASAEKARAVFPPVSSRYSLLDPSQFSTSPVQRVSDHPHLAANIRSYGCSYQPGPFRGIGCPGHHPSPANPGYVVPCHCGAWSAAGLQHQVAYILFPGMTNKAGIDPYSSPQSNV</sequence>
<organism evidence="1 2">
    <name type="scientific">Dallia pectoralis</name>
    <name type="common">Alaska blackfish</name>
    <dbReference type="NCBI Taxonomy" id="75939"/>
    <lineage>
        <taxon>Eukaryota</taxon>
        <taxon>Metazoa</taxon>
        <taxon>Chordata</taxon>
        <taxon>Craniata</taxon>
        <taxon>Vertebrata</taxon>
        <taxon>Euteleostomi</taxon>
        <taxon>Actinopterygii</taxon>
        <taxon>Neopterygii</taxon>
        <taxon>Teleostei</taxon>
        <taxon>Protacanthopterygii</taxon>
        <taxon>Esociformes</taxon>
        <taxon>Umbridae</taxon>
        <taxon>Dallia</taxon>
    </lineage>
</organism>
<dbReference type="Proteomes" id="UP001157502">
    <property type="component" value="Chromosome 5"/>
</dbReference>
<proteinExistence type="predicted"/>
<name>A0ACC2H5Z1_DALPE</name>